<dbReference type="AlphaFoldDB" id="A0A6G1QBG4"/>
<organism evidence="1 2">
    <name type="scientific">Channa argus</name>
    <name type="common">Northern snakehead</name>
    <name type="synonym">Ophicephalus argus</name>
    <dbReference type="NCBI Taxonomy" id="215402"/>
    <lineage>
        <taxon>Eukaryota</taxon>
        <taxon>Metazoa</taxon>
        <taxon>Chordata</taxon>
        <taxon>Craniata</taxon>
        <taxon>Vertebrata</taxon>
        <taxon>Euteleostomi</taxon>
        <taxon>Actinopterygii</taxon>
        <taxon>Neopterygii</taxon>
        <taxon>Teleostei</taxon>
        <taxon>Neoteleostei</taxon>
        <taxon>Acanthomorphata</taxon>
        <taxon>Anabantaria</taxon>
        <taxon>Anabantiformes</taxon>
        <taxon>Channoidei</taxon>
        <taxon>Channidae</taxon>
        <taxon>Channa</taxon>
    </lineage>
</organism>
<sequence>MMASCWRSHVGYEPSSGEENQMEAKALSPTCIHIISSSPSVSPIWPGFSDIISLQDPPLTYLSSI</sequence>
<evidence type="ECO:0000313" key="1">
    <source>
        <dbReference type="EMBL" id="KAF3699885.1"/>
    </source>
</evidence>
<accession>A0A6G1QBG4</accession>
<dbReference type="EMBL" id="CM015726">
    <property type="protein sequence ID" value="KAF3699885.1"/>
    <property type="molecule type" value="Genomic_DNA"/>
</dbReference>
<keyword evidence="2" id="KW-1185">Reference proteome</keyword>
<gene>
    <name evidence="1" type="ORF">EXN66_Car015572</name>
</gene>
<reference evidence="1 2" key="1">
    <citation type="submission" date="2019-02" db="EMBL/GenBank/DDBJ databases">
        <title>Opniocepnalus argus genome.</title>
        <authorList>
            <person name="Zhou C."/>
            <person name="Xiao S."/>
        </authorList>
    </citation>
    <scope>NUCLEOTIDE SEQUENCE [LARGE SCALE GENOMIC DNA]</scope>
    <source>
        <strain evidence="1">OARG1902GOOAL</strain>
        <tissue evidence="1">Muscle</tissue>
    </source>
</reference>
<dbReference type="Proteomes" id="UP000503349">
    <property type="component" value="Chromosome 15"/>
</dbReference>
<proteinExistence type="predicted"/>
<evidence type="ECO:0000313" key="2">
    <source>
        <dbReference type="Proteomes" id="UP000503349"/>
    </source>
</evidence>
<protein>
    <submittedName>
        <fullName evidence="1">Uncharacterized protein</fullName>
    </submittedName>
</protein>
<name>A0A6G1QBG4_CHAAH</name>
<reference evidence="2" key="2">
    <citation type="submission" date="2019-02" db="EMBL/GenBank/DDBJ databases">
        <title>Opniocepnalus argus Var Kimnra genome.</title>
        <authorList>
            <person name="Zhou C."/>
            <person name="Xiao S."/>
        </authorList>
    </citation>
    <scope>NUCLEOTIDE SEQUENCE [LARGE SCALE GENOMIC DNA]</scope>
</reference>